<evidence type="ECO:0000256" key="2">
    <source>
        <dbReference type="SAM" id="Phobius"/>
    </source>
</evidence>
<reference evidence="3" key="1">
    <citation type="journal article" date="2021" name="J Fungi (Basel)">
        <title>Genomic and Metabolomic Analyses of the Marine Fungus Emericellopsis cladophorae: Insights into Saltwater Adaptability Mechanisms and Its Biosynthetic Potential.</title>
        <authorList>
            <person name="Goncalves M.F.M."/>
            <person name="Hilario S."/>
            <person name="Van de Peer Y."/>
            <person name="Esteves A.C."/>
            <person name="Alves A."/>
        </authorList>
    </citation>
    <scope>NUCLEOTIDE SEQUENCE</scope>
    <source>
        <strain evidence="3">MUM 19.33</strain>
    </source>
</reference>
<name>A0A9P9Y0U7_9HYPO</name>
<feature type="transmembrane region" description="Helical" evidence="2">
    <location>
        <begin position="47"/>
        <end position="68"/>
    </location>
</feature>
<feature type="transmembrane region" description="Helical" evidence="2">
    <location>
        <begin position="125"/>
        <end position="144"/>
    </location>
</feature>
<comment type="caution">
    <text evidence="3">The sequence shown here is derived from an EMBL/GenBank/DDBJ whole genome shotgun (WGS) entry which is preliminary data.</text>
</comment>
<dbReference type="RefSeq" id="XP_051361740.1">
    <property type="nucleotide sequence ID" value="XM_051507057.1"/>
</dbReference>
<dbReference type="Proteomes" id="UP001055219">
    <property type="component" value="Unassembled WGS sequence"/>
</dbReference>
<gene>
    <name evidence="3" type="ORF">J7T54_007364</name>
</gene>
<feature type="region of interest" description="Disordered" evidence="1">
    <location>
        <begin position="1"/>
        <end position="29"/>
    </location>
</feature>
<keyword evidence="2" id="KW-1133">Transmembrane helix</keyword>
<accession>A0A9P9Y0U7</accession>
<organism evidence="3 4">
    <name type="scientific">Emericellopsis cladophorae</name>
    <dbReference type="NCBI Taxonomy" id="2686198"/>
    <lineage>
        <taxon>Eukaryota</taxon>
        <taxon>Fungi</taxon>
        <taxon>Dikarya</taxon>
        <taxon>Ascomycota</taxon>
        <taxon>Pezizomycotina</taxon>
        <taxon>Sordariomycetes</taxon>
        <taxon>Hypocreomycetidae</taxon>
        <taxon>Hypocreales</taxon>
        <taxon>Bionectriaceae</taxon>
        <taxon>Emericellopsis</taxon>
    </lineage>
</organism>
<protein>
    <submittedName>
        <fullName evidence="3">Uncharacterized protein</fullName>
    </submittedName>
</protein>
<keyword evidence="4" id="KW-1185">Reference proteome</keyword>
<reference evidence="3" key="2">
    <citation type="submission" date="2022-07" db="EMBL/GenBank/DDBJ databases">
        <authorList>
            <person name="Goncalves M.F.M."/>
            <person name="Hilario S."/>
            <person name="Van De Peer Y."/>
            <person name="Esteves A.C."/>
            <person name="Alves A."/>
        </authorList>
    </citation>
    <scope>NUCLEOTIDE SEQUENCE</scope>
    <source>
        <strain evidence="3">MUM 19.33</strain>
    </source>
</reference>
<dbReference type="OrthoDB" id="3358048at2759"/>
<dbReference type="AlphaFoldDB" id="A0A9P9Y0U7"/>
<keyword evidence="2" id="KW-0472">Membrane</keyword>
<evidence type="ECO:0000256" key="1">
    <source>
        <dbReference type="SAM" id="MobiDB-lite"/>
    </source>
</evidence>
<evidence type="ECO:0000313" key="4">
    <source>
        <dbReference type="Proteomes" id="UP001055219"/>
    </source>
</evidence>
<dbReference type="EMBL" id="JAGIXG020000027">
    <property type="protein sequence ID" value="KAI6780884.1"/>
    <property type="molecule type" value="Genomic_DNA"/>
</dbReference>
<feature type="transmembrane region" description="Helical" evidence="2">
    <location>
        <begin position="156"/>
        <end position="177"/>
    </location>
</feature>
<evidence type="ECO:0000313" key="3">
    <source>
        <dbReference type="EMBL" id="KAI6780884.1"/>
    </source>
</evidence>
<keyword evidence="2" id="KW-0812">Transmembrane</keyword>
<sequence length="193" mass="21373">MRKTFRYPADDETESNGSDPEALDEEGPEQEHLINRLANENASRNALFARVLLCLPIAACIPYLPTLFHAKTRMLSVLSITSLLSTAFLLWRYPTTQTGIEMLDKLHTKGKPKAKVLDRSPLETWLPYLNLGLAVMLVLMGLLVKSDATSFGWISMGNLPVIIYAVALASKVVMASVDPESELSSLKYEYKGA</sequence>
<dbReference type="GeneID" id="75833839"/>
<proteinExistence type="predicted"/>